<dbReference type="CDD" id="cd07306">
    <property type="entry name" value="Porin3_VDAC"/>
    <property type="match status" value="1"/>
</dbReference>
<dbReference type="InterPro" id="IPR001925">
    <property type="entry name" value="Porin_Euk"/>
</dbReference>
<evidence type="ECO:0000313" key="6">
    <source>
        <dbReference type="EMBL" id="KZC05211.1"/>
    </source>
</evidence>
<dbReference type="Proteomes" id="UP000076502">
    <property type="component" value="Unassembled WGS sequence"/>
</dbReference>
<sequence>MSVPSFSDLGQSARNVFSTGYHYGKSLIKLVAKKTGDNFDVNTDLALDCDAKKLSGTAGAVYKTQDYGSFLQKWTMDGTLVVGYILRNGTPISDVGLRSEISYNPGTDDKAIKIGANCSKENFSALCSISSDMNSNVNILGSIVTAIKGLLIGYQAGYSSETNKMTKNDLGMAFNFYDVDFHLRCNTIPHEFGLSLLYKVNEDWETAVNGLVSKNGGIQDSTVGAAAKYNIDERSTFRCKFNTDLQLGMSLQQKLDDTVTVSLSCNVDCANVTRGGHKVGFALEIEG</sequence>
<keyword evidence="5" id="KW-0406">Ion transport</keyword>
<keyword evidence="5" id="KW-0813">Transport</keyword>
<dbReference type="OrthoDB" id="7827681at2759"/>
<proteinExistence type="inferred from homology"/>
<protein>
    <submittedName>
        <fullName evidence="6">Voltage-dependent anion-selective channel</fullName>
    </submittedName>
</protein>
<keyword evidence="4" id="KW-0496">Mitochondrion</keyword>
<comment type="similarity">
    <text evidence="2">Belongs to the eukaryotic mitochondrial porin family.</text>
</comment>
<dbReference type="InterPro" id="IPR023614">
    <property type="entry name" value="Porin_dom_sf"/>
</dbReference>
<dbReference type="GO" id="GO:0046930">
    <property type="term" value="C:pore complex"/>
    <property type="evidence" value="ECO:0007669"/>
    <property type="project" value="UniProtKB-KW"/>
</dbReference>
<evidence type="ECO:0000256" key="3">
    <source>
        <dbReference type="ARBA" id="ARBA00022452"/>
    </source>
</evidence>
<evidence type="ECO:0000256" key="5">
    <source>
        <dbReference type="ARBA" id="ARBA00023114"/>
    </source>
</evidence>
<dbReference type="AlphaFoldDB" id="A0A154P026"/>
<keyword evidence="4" id="KW-1000">Mitochondrion outer membrane</keyword>
<dbReference type="GO" id="GO:0015288">
    <property type="term" value="F:porin activity"/>
    <property type="evidence" value="ECO:0007669"/>
    <property type="project" value="UniProtKB-KW"/>
</dbReference>
<keyword evidence="3" id="KW-1134">Transmembrane beta strand</keyword>
<keyword evidence="3" id="KW-0812">Transmembrane</keyword>
<dbReference type="PANTHER" id="PTHR11743">
    <property type="entry name" value="VOLTAGE-DEPENDENT ANION-SELECTIVE CHANNEL"/>
    <property type="match status" value="1"/>
</dbReference>
<accession>A0A154P026</accession>
<gene>
    <name evidence="6" type="ORF">WN55_08818</name>
</gene>
<keyword evidence="7" id="KW-1185">Reference proteome</keyword>
<dbReference type="GO" id="GO:0008308">
    <property type="term" value="F:voltage-gated monoatomic anion channel activity"/>
    <property type="evidence" value="ECO:0007669"/>
    <property type="project" value="InterPro"/>
</dbReference>
<evidence type="ECO:0000256" key="2">
    <source>
        <dbReference type="ARBA" id="ARBA00007780"/>
    </source>
</evidence>
<dbReference type="EMBL" id="KQ434786">
    <property type="protein sequence ID" value="KZC05211.1"/>
    <property type="molecule type" value="Genomic_DNA"/>
</dbReference>
<evidence type="ECO:0000256" key="1">
    <source>
        <dbReference type="ARBA" id="ARBA00004294"/>
    </source>
</evidence>
<dbReference type="STRING" id="178035.A0A154P026"/>
<comment type="subcellular location">
    <subcellularLocation>
        <location evidence="1">Mitochondrion outer membrane</location>
    </subcellularLocation>
</comment>
<organism evidence="6 7">
    <name type="scientific">Dufourea novaeangliae</name>
    <name type="common">Sweat bee</name>
    <dbReference type="NCBI Taxonomy" id="178035"/>
    <lineage>
        <taxon>Eukaryota</taxon>
        <taxon>Metazoa</taxon>
        <taxon>Ecdysozoa</taxon>
        <taxon>Arthropoda</taxon>
        <taxon>Hexapoda</taxon>
        <taxon>Insecta</taxon>
        <taxon>Pterygota</taxon>
        <taxon>Neoptera</taxon>
        <taxon>Endopterygota</taxon>
        <taxon>Hymenoptera</taxon>
        <taxon>Apocrita</taxon>
        <taxon>Aculeata</taxon>
        <taxon>Apoidea</taxon>
        <taxon>Anthophila</taxon>
        <taxon>Halictidae</taxon>
        <taxon>Rophitinae</taxon>
        <taxon>Dufourea</taxon>
    </lineage>
</organism>
<dbReference type="GO" id="GO:0005741">
    <property type="term" value="C:mitochondrial outer membrane"/>
    <property type="evidence" value="ECO:0007669"/>
    <property type="project" value="UniProtKB-SubCell"/>
</dbReference>
<dbReference type="Pfam" id="PF01459">
    <property type="entry name" value="Porin_3"/>
    <property type="match status" value="1"/>
</dbReference>
<dbReference type="PANTHER" id="PTHR11743:SF70">
    <property type="entry name" value="GH26960P-RELATED"/>
    <property type="match status" value="1"/>
</dbReference>
<name>A0A154P026_DUFNO</name>
<evidence type="ECO:0000313" key="7">
    <source>
        <dbReference type="Proteomes" id="UP000076502"/>
    </source>
</evidence>
<evidence type="ECO:0000256" key="4">
    <source>
        <dbReference type="ARBA" id="ARBA00022787"/>
    </source>
</evidence>
<reference evidence="6 7" key="1">
    <citation type="submission" date="2015-07" db="EMBL/GenBank/DDBJ databases">
        <title>The genome of Dufourea novaeangliae.</title>
        <authorList>
            <person name="Pan H."/>
            <person name="Kapheim K."/>
        </authorList>
    </citation>
    <scope>NUCLEOTIDE SEQUENCE [LARGE SCALE GENOMIC DNA]</scope>
    <source>
        <strain evidence="6">0120121106</strain>
        <tissue evidence="6">Whole body</tissue>
    </source>
</reference>
<dbReference type="InterPro" id="IPR027246">
    <property type="entry name" value="Porin_Euk/Tom40"/>
</dbReference>
<keyword evidence="3" id="KW-0472">Membrane</keyword>
<dbReference type="PRINTS" id="PR00185">
    <property type="entry name" value="EUKARYTPORIN"/>
</dbReference>
<dbReference type="Gene3D" id="2.40.160.10">
    <property type="entry name" value="Porin"/>
    <property type="match status" value="1"/>
</dbReference>
<keyword evidence="5" id="KW-0626">Porin</keyword>